<evidence type="ECO:0000313" key="16">
    <source>
        <dbReference type="EMBL" id="KAK1329579.1"/>
    </source>
</evidence>
<evidence type="ECO:0000256" key="5">
    <source>
        <dbReference type="ARBA" id="ARBA00022771"/>
    </source>
</evidence>
<keyword evidence="8" id="KW-0238">DNA-binding</keyword>
<dbReference type="PROSITE" id="PS00028">
    <property type="entry name" value="ZINC_FINGER_C2H2_1"/>
    <property type="match status" value="8"/>
</dbReference>
<evidence type="ECO:0000256" key="7">
    <source>
        <dbReference type="ARBA" id="ARBA00023015"/>
    </source>
</evidence>
<dbReference type="InterPro" id="IPR038269">
    <property type="entry name" value="SCAN_sf"/>
</dbReference>
<feature type="domain" description="C2H2-type" evidence="14">
    <location>
        <begin position="261"/>
        <end position="288"/>
    </location>
</feature>
<dbReference type="GO" id="GO:0005634">
    <property type="term" value="C:nucleus"/>
    <property type="evidence" value="ECO:0007669"/>
    <property type="project" value="UniProtKB-SubCell"/>
</dbReference>
<feature type="region of interest" description="Disordered" evidence="13">
    <location>
        <begin position="134"/>
        <end position="225"/>
    </location>
</feature>
<evidence type="ECO:0000259" key="15">
    <source>
        <dbReference type="PROSITE" id="PS50804"/>
    </source>
</evidence>
<dbReference type="FunFam" id="3.30.160.60:FF:000608">
    <property type="entry name" value="zinc finger protein 286A isoform X1"/>
    <property type="match status" value="1"/>
</dbReference>
<keyword evidence="3" id="KW-0479">Metal-binding</keyword>
<dbReference type="Proteomes" id="UP001177744">
    <property type="component" value="Unassembled WGS sequence"/>
</dbReference>
<dbReference type="EMBL" id="JAULJE010000021">
    <property type="protein sequence ID" value="KAK1329579.1"/>
    <property type="molecule type" value="Genomic_DNA"/>
</dbReference>
<comment type="similarity">
    <text evidence="2">Belongs to the krueppel C2H2-type zinc-finger protein family.</text>
</comment>
<dbReference type="PANTHER" id="PTHR23235">
    <property type="entry name" value="KRUEPPEL-LIKE TRANSCRIPTION FACTOR"/>
    <property type="match status" value="1"/>
</dbReference>
<evidence type="ECO:0000256" key="8">
    <source>
        <dbReference type="ARBA" id="ARBA00023125"/>
    </source>
</evidence>
<keyword evidence="9" id="KW-0804">Transcription</keyword>
<dbReference type="Gene3D" id="1.10.4020.10">
    <property type="entry name" value="DNA breaking-rejoining enzymes"/>
    <property type="match status" value="1"/>
</dbReference>
<keyword evidence="7" id="KW-0805">Transcription regulation</keyword>
<comment type="subcellular location">
    <subcellularLocation>
        <location evidence="1 12">Nucleus</location>
    </subcellularLocation>
</comment>
<evidence type="ECO:0000256" key="1">
    <source>
        <dbReference type="ARBA" id="ARBA00004123"/>
    </source>
</evidence>
<evidence type="ECO:0008006" key="18">
    <source>
        <dbReference type="Google" id="ProtNLM"/>
    </source>
</evidence>
<accession>A0AA40LF71</accession>
<evidence type="ECO:0000256" key="6">
    <source>
        <dbReference type="ARBA" id="ARBA00022833"/>
    </source>
</evidence>
<feature type="domain" description="C2H2-type" evidence="14">
    <location>
        <begin position="401"/>
        <end position="428"/>
    </location>
</feature>
<evidence type="ECO:0000313" key="17">
    <source>
        <dbReference type="Proteomes" id="UP001177744"/>
    </source>
</evidence>
<dbReference type="GO" id="GO:0000981">
    <property type="term" value="F:DNA-binding transcription factor activity, RNA polymerase II-specific"/>
    <property type="evidence" value="ECO:0007669"/>
    <property type="project" value="TreeGrafter"/>
</dbReference>
<evidence type="ECO:0000256" key="4">
    <source>
        <dbReference type="ARBA" id="ARBA00022737"/>
    </source>
</evidence>
<dbReference type="PROSITE" id="PS50804">
    <property type="entry name" value="SCAN_BOX"/>
    <property type="match status" value="1"/>
</dbReference>
<feature type="domain" description="C2H2-type" evidence="14">
    <location>
        <begin position="345"/>
        <end position="372"/>
    </location>
</feature>
<dbReference type="SUPFAM" id="SSF57667">
    <property type="entry name" value="beta-beta-alpha zinc fingers"/>
    <property type="match status" value="4"/>
</dbReference>
<comment type="caution">
    <text evidence="16">The sequence shown here is derived from an EMBL/GenBank/DDBJ whole genome shotgun (WGS) entry which is preliminary data.</text>
</comment>
<feature type="domain" description="C2H2-type" evidence="14">
    <location>
        <begin position="457"/>
        <end position="479"/>
    </location>
</feature>
<dbReference type="AlphaFoldDB" id="A0AA40LF71"/>
<dbReference type="FunFam" id="3.30.160.60:FF:000557">
    <property type="entry name" value="zinc finger and SCAN domain-containing protein 29"/>
    <property type="match status" value="1"/>
</dbReference>
<dbReference type="FunFam" id="3.30.160.60:FF:000912">
    <property type="entry name" value="Zinc finger protein 660"/>
    <property type="match status" value="1"/>
</dbReference>
<feature type="domain" description="C2H2-type" evidence="14">
    <location>
        <begin position="373"/>
        <end position="400"/>
    </location>
</feature>
<dbReference type="Gene3D" id="3.30.160.60">
    <property type="entry name" value="Classic Zinc Finger"/>
    <property type="match status" value="8"/>
</dbReference>
<dbReference type="FunFam" id="1.10.4020.10:FF:000001">
    <property type="entry name" value="zinc finger protein 263 isoform X1"/>
    <property type="match status" value="1"/>
</dbReference>
<proteinExistence type="inferred from homology"/>
<feature type="domain" description="SCAN box" evidence="15">
    <location>
        <begin position="49"/>
        <end position="131"/>
    </location>
</feature>
<dbReference type="SUPFAM" id="SSF47353">
    <property type="entry name" value="Retrovirus capsid dimerization domain-like"/>
    <property type="match status" value="1"/>
</dbReference>
<feature type="domain" description="C2H2-type" evidence="14">
    <location>
        <begin position="429"/>
        <end position="456"/>
    </location>
</feature>
<dbReference type="InterPro" id="IPR013087">
    <property type="entry name" value="Znf_C2H2_type"/>
</dbReference>
<dbReference type="InterPro" id="IPR003309">
    <property type="entry name" value="SCAN_dom"/>
</dbReference>
<dbReference type="Pfam" id="PF00096">
    <property type="entry name" value="zf-C2H2"/>
    <property type="match status" value="8"/>
</dbReference>
<feature type="region of interest" description="Disordered" evidence="13">
    <location>
        <begin position="239"/>
        <end position="258"/>
    </location>
</feature>
<dbReference type="FunFam" id="3.30.160.60:FF:002090">
    <property type="entry name" value="Zinc finger protein 473"/>
    <property type="match status" value="1"/>
</dbReference>
<dbReference type="PROSITE" id="PS50157">
    <property type="entry name" value="ZINC_FINGER_C2H2_2"/>
    <property type="match status" value="8"/>
</dbReference>
<evidence type="ECO:0000256" key="9">
    <source>
        <dbReference type="ARBA" id="ARBA00023163"/>
    </source>
</evidence>
<organism evidence="16 17">
    <name type="scientific">Cnephaeus nilssonii</name>
    <name type="common">Northern bat</name>
    <name type="synonym">Eptesicus nilssonii</name>
    <dbReference type="NCBI Taxonomy" id="3371016"/>
    <lineage>
        <taxon>Eukaryota</taxon>
        <taxon>Metazoa</taxon>
        <taxon>Chordata</taxon>
        <taxon>Craniata</taxon>
        <taxon>Vertebrata</taxon>
        <taxon>Euteleostomi</taxon>
        <taxon>Mammalia</taxon>
        <taxon>Eutheria</taxon>
        <taxon>Laurasiatheria</taxon>
        <taxon>Chiroptera</taxon>
        <taxon>Yangochiroptera</taxon>
        <taxon>Vespertilionidae</taxon>
        <taxon>Cnephaeus</taxon>
    </lineage>
</organism>
<name>A0AA40LF71_CNENI</name>
<dbReference type="InterPro" id="IPR036236">
    <property type="entry name" value="Znf_C2H2_sf"/>
</dbReference>
<evidence type="ECO:0000256" key="12">
    <source>
        <dbReference type="PROSITE-ProRule" id="PRU00187"/>
    </source>
</evidence>
<feature type="domain" description="C2H2-type" evidence="14">
    <location>
        <begin position="289"/>
        <end position="316"/>
    </location>
</feature>
<protein>
    <recommendedName>
        <fullName evidence="18">Zinc finger and SCAN domain containing 22</fullName>
    </recommendedName>
</protein>
<dbReference type="Pfam" id="PF02023">
    <property type="entry name" value="SCAN"/>
    <property type="match status" value="1"/>
</dbReference>
<evidence type="ECO:0000256" key="11">
    <source>
        <dbReference type="PROSITE-ProRule" id="PRU00042"/>
    </source>
</evidence>
<keyword evidence="17" id="KW-1185">Reference proteome</keyword>
<evidence type="ECO:0000256" key="2">
    <source>
        <dbReference type="ARBA" id="ARBA00006991"/>
    </source>
</evidence>
<evidence type="ECO:0000256" key="10">
    <source>
        <dbReference type="ARBA" id="ARBA00023242"/>
    </source>
</evidence>
<dbReference type="FunFam" id="3.30.160.60:FF:000780">
    <property type="entry name" value="myc-associated zinc finger protein isoform X1"/>
    <property type="match status" value="1"/>
</dbReference>
<sequence length="484" mass="52496">MAVPQAPLSPVPWELDGVLRVKVEDEDASLPQVQLCGPGHVAHPEEAARLRFRRFRYEEASDPQEALAQLRELCHQWLRPEAHSKEQMLELLVLEQFLGALPPKVQAWVGAQCPKSGKEAAMLVEDLTQALDRKGWKPGAEPPGASCKHSDSEADTAAQALAGGASLGHGFGDALGPPGSSERMAGRPREVWTEPCAPETGFRAAPGPPEAALRDQPGCDSGALGNIPSVWSEVTWLEEAPSTEESGPLDGGGAGPLRAPSKCGECGKTFSSAWALDAHRKGHSRKTPYTCSECGKAFGRSTHLAQHQVVHTGAKPHACQECGRAFRRVTHLAQHRRIHTGEKPYACGDCGKTFSRSTHLTQHQRVHTGERPYACVACGKAFSQSAHLTQHLRTHTGEKPYACEACGRAFSDYSALIRHLRIHSGEKPYRCQVCPKAFAQSSSLIEHQRVHTGEKPYRCGDCGKAFSRSSALLAHLRVHVPVLR</sequence>
<dbReference type="SMART" id="SM00355">
    <property type="entry name" value="ZnF_C2H2"/>
    <property type="match status" value="8"/>
</dbReference>
<evidence type="ECO:0000256" key="13">
    <source>
        <dbReference type="SAM" id="MobiDB-lite"/>
    </source>
</evidence>
<dbReference type="CDD" id="cd07936">
    <property type="entry name" value="SCAN"/>
    <property type="match status" value="1"/>
</dbReference>
<feature type="compositionally biased region" description="Low complexity" evidence="13">
    <location>
        <begin position="155"/>
        <end position="164"/>
    </location>
</feature>
<evidence type="ECO:0000259" key="14">
    <source>
        <dbReference type="PROSITE" id="PS50157"/>
    </source>
</evidence>
<feature type="domain" description="C2H2-type" evidence="14">
    <location>
        <begin position="317"/>
        <end position="344"/>
    </location>
</feature>
<dbReference type="GO" id="GO:0008270">
    <property type="term" value="F:zinc ion binding"/>
    <property type="evidence" value="ECO:0007669"/>
    <property type="project" value="UniProtKB-KW"/>
</dbReference>
<keyword evidence="5 11" id="KW-0863">Zinc-finger</keyword>
<reference evidence="16" key="1">
    <citation type="submission" date="2023-06" db="EMBL/GenBank/DDBJ databases">
        <title>Reference genome for the Northern bat (Eptesicus nilssonii), a most northern bat species.</title>
        <authorList>
            <person name="Laine V.N."/>
            <person name="Pulliainen A.T."/>
            <person name="Lilley T.M."/>
        </authorList>
    </citation>
    <scope>NUCLEOTIDE SEQUENCE</scope>
    <source>
        <strain evidence="16">BLF_Eptnil</strain>
        <tissue evidence="16">Kidney</tissue>
    </source>
</reference>
<dbReference type="PANTHER" id="PTHR23235:SF142">
    <property type="entry name" value="ZINC FINGER PROTEIN 384"/>
    <property type="match status" value="1"/>
</dbReference>
<keyword evidence="10 12" id="KW-0539">Nucleus</keyword>
<keyword evidence="4" id="KW-0677">Repeat</keyword>
<dbReference type="FunFam" id="3.30.160.60:FF:001158">
    <property type="entry name" value="zinc finger protein 22"/>
    <property type="match status" value="1"/>
</dbReference>
<dbReference type="FunFam" id="3.30.160.60:FF:000040">
    <property type="entry name" value="RB associated KRAB zinc finger"/>
    <property type="match status" value="1"/>
</dbReference>
<gene>
    <name evidence="16" type="ORF">QTO34_009761</name>
</gene>
<dbReference type="SMART" id="SM00431">
    <property type="entry name" value="SCAN"/>
    <property type="match status" value="1"/>
</dbReference>
<evidence type="ECO:0000256" key="3">
    <source>
        <dbReference type="ARBA" id="ARBA00022723"/>
    </source>
</evidence>
<dbReference type="GO" id="GO:0000978">
    <property type="term" value="F:RNA polymerase II cis-regulatory region sequence-specific DNA binding"/>
    <property type="evidence" value="ECO:0007669"/>
    <property type="project" value="TreeGrafter"/>
</dbReference>
<keyword evidence="6" id="KW-0862">Zinc</keyword>